<evidence type="ECO:0000313" key="3">
    <source>
        <dbReference type="EMBL" id="KAB1225591.1"/>
    </source>
</evidence>
<dbReference type="EMBL" id="RXIC02000019">
    <property type="protein sequence ID" value="KAB1225591.1"/>
    <property type="molecule type" value="Genomic_DNA"/>
</dbReference>
<evidence type="ECO:0000256" key="1">
    <source>
        <dbReference type="PROSITE-ProRule" id="PRU00023"/>
    </source>
</evidence>
<gene>
    <name evidence="3" type="ORF">CJ030_MR1G020806</name>
</gene>
<reference evidence="3 4" key="1">
    <citation type="journal article" date="2019" name="Plant Biotechnol. J.">
        <title>The red bayberry genome and genetic basis of sex determination.</title>
        <authorList>
            <person name="Jia H.M."/>
            <person name="Jia H.J."/>
            <person name="Cai Q.L."/>
            <person name="Wang Y."/>
            <person name="Zhao H.B."/>
            <person name="Yang W.F."/>
            <person name="Wang G.Y."/>
            <person name="Li Y.H."/>
            <person name="Zhan D.L."/>
            <person name="Shen Y.T."/>
            <person name="Niu Q.F."/>
            <person name="Chang L."/>
            <person name="Qiu J."/>
            <person name="Zhao L."/>
            <person name="Xie H.B."/>
            <person name="Fu W.Y."/>
            <person name="Jin J."/>
            <person name="Li X.W."/>
            <person name="Jiao Y."/>
            <person name="Zhou C.C."/>
            <person name="Tu T."/>
            <person name="Chai C.Y."/>
            <person name="Gao J.L."/>
            <person name="Fan L.J."/>
            <person name="van de Weg E."/>
            <person name="Wang J.Y."/>
            <person name="Gao Z.S."/>
        </authorList>
    </citation>
    <scope>NUCLEOTIDE SEQUENCE [LARGE SCALE GENOMIC DNA]</scope>
    <source>
        <tissue evidence="3">Leaves</tissue>
    </source>
</reference>
<keyword evidence="4" id="KW-1185">Reference proteome</keyword>
<dbReference type="PANTHER" id="PTHR37610:SF84">
    <property type="entry name" value="DUF4219 DOMAIN-CONTAINING PROTEIN"/>
    <property type="match status" value="1"/>
</dbReference>
<dbReference type="InterPro" id="IPR002110">
    <property type="entry name" value="Ankyrin_rpt"/>
</dbReference>
<dbReference type="PROSITE" id="PS50088">
    <property type="entry name" value="ANK_REPEAT"/>
    <property type="match status" value="1"/>
</dbReference>
<dbReference type="AlphaFoldDB" id="A0A6A1WK40"/>
<name>A0A6A1WK40_9ROSI</name>
<dbReference type="PANTHER" id="PTHR37610">
    <property type="entry name" value="CCHC-TYPE DOMAIN-CONTAINING PROTEIN"/>
    <property type="match status" value="1"/>
</dbReference>
<evidence type="ECO:0000313" key="4">
    <source>
        <dbReference type="Proteomes" id="UP000516437"/>
    </source>
</evidence>
<proteinExistence type="predicted"/>
<feature type="compositionally biased region" description="Polar residues" evidence="2">
    <location>
        <begin position="105"/>
        <end position="115"/>
    </location>
</feature>
<accession>A0A6A1WK40</accession>
<dbReference type="Proteomes" id="UP000516437">
    <property type="component" value="Chromosome 1"/>
</dbReference>
<sequence>MAPPALEALRKDNYANWSVSMKNYLLAHNLWDIIETTMEPPTPEYDIVKYEAWTEKNASALNAIGLSCGLDIFSQIKKVNSAKVVWDMLAKMYAQPAQGVLNSVVEQGNSSNGSGTKEDKSLEAAGSGDDENHDFVKYLPLVNAVRSGELDALKDFLALNPEGTSAKINFWGTQTALHIAVRTGHVHVVEELVKRMSDEDLAIQDSEGYTALSFGNPMEIFGWYSA</sequence>
<dbReference type="PROSITE" id="PS50297">
    <property type="entry name" value="ANK_REP_REGION"/>
    <property type="match status" value="1"/>
</dbReference>
<evidence type="ECO:0000256" key="2">
    <source>
        <dbReference type="SAM" id="MobiDB-lite"/>
    </source>
</evidence>
<organism evidence="3 4">
    <name type="scientific">Morella rubra</name>
    <name type="common">Chinese bayberry</name>
    <dbReference type="NCBI Taxonomy" id="262757"/>
    <lineage>
        <taxon>Eukaryota</taxon>
        <taxon>Viridiplantae</taxon>
        <taxon>Streptophyta</taxon>
        <taxon>Embryophyta</taxon>
        <taxon>Tracheophyta</taxon>
        <taxon>Spermatophyta</taxon>
        <taxon>Magnoliopsida</taxon>
        <taxon>eudicotyledons</taxon>
        <taxon>Gunneridae</taxon>
        <taxon>Pentapetalae</taxon>
        <taxon>rosids</taxon>
        <taxon>fabids</taxon>
        <taxon>Fagales</taxon>
        <taxon>Myricaceae</taxon>
        <taxon>Morella</taxon>
    </lineage>
</organism>
<dbReference type="SUPFAM" id="SSF48403">
    <property type="entry name" value="Ankyrin repeat"/>
    <property type="match status" value="1"/>
</dbReference>
<dbReference type="Pfam" id="PF14223">
    <property type="entry name" value="Retrotran_gag_2"/>
    <property type="match status" value="1"/>
</dbReference>
<dbReference type="InterPro" id="IPR036770">
    <property type="entry name" value="Ankyrin_rpt-contain_sf"/>
</dbReference>
<protein>
    <submittedName>
        <fullName evidence="3">Uncharacterized protein</fullName>
    </submittedName>
</protein>
<dbReference type="Pfam" id="PF12796">
    <property type="entry name" value="Ank_2"/>
    <property type="match status" value="1"/>
</dbReference>
<feature type="region of interest" description="Disordered" evidence="2">
    <location>
        <begin position="105"/>
        <end position="128"/>
    </location>
</feature>
<feature type="repeat" description="ANK" evidence="1">
    <location>
        <begin position="172"/>
        <end position="204"/>
    </location>
</feature>
<comment type="caution">
    <text evidence="3">The sequence shown here is derived from an EMBL/GenBank/DDBJ whole genome shotgun (WGS) entry which is preliminary data.</text>
</comment>
<dbReference type="Gene3D" id="1.25.40.20">
    <property type="entry name" value="Ankyrin repeat-containing domain"/>
    <property type="match status" value="1"/>
</dbReference>
<keyword evidence="1" id="KW-0040">ANK repeat</keyword>
<dbReference type="OrthoDB" id="1626798at2759"/>